<dbReference type="InterPro" id="IPR001584">
    <property type="entry name" value="Integrase_cat-core"/>
</dbReference>
<dbReference type="InterPro" id="IPR039537">
    <property type="entry name" value="Retrotran_Ty1/copia-like"/>
</dbReference>
<dbReference type="GO" id="GO:0004519">
    <property type="term" value="F:endonuclease activity"/>
    <property type="evidence" value="ECO:0007669"/>
    <property type="project" value="UniProtKB-KW"/>
</dbReference>
<evidence type="ECO:0000256" key="6">
    <source>
        <dbReference type="ARBA" id="ARBA00022908"/>
    </source>
</evidence>
<accession>A0AAV7XEY2</accession>
<keyword evidence="6" id="KW-0229">DNA integration</keyword>
<dbReference type="GO" id="GO:0015074">
    <property type="term" value="P:DNA integration"/>
    <property type="evidence" value="ECO:0007669"/>
    <property type="project" value="UniProtKB-KW"/>
</dbReference>
<dbReference type="SUPFAM" id="SSF53098">
    <property type="entry name" value="Ribonuclease H-like"/>
    <property type="match status" value="1"/>
</dbReference>
<proteinExistence type="predicted"/>
<keyword evidence="10" id="KW-0511">Multifunctional enzyme</keyword>
<evidence type="ECO:0000256" key="5">
    <source>
        <dbReference type="ARBA" id="ARBA00022842"/>
    </source>
</evidence>
<keyword evidence="8" id="KW-0239">DNA-directed DNA polymerase</keyword>
<gene>
    <name evidence="12" type="ORF">ONE63_011063</name>
</gene>
<keyword evidence="7" id="KW-0695">RNA-directed DNA polymerase</keyword>
<dbReference type="GO" id="GO:0016787">
    <property type="term" value="F:hydrolase activity"/>
    <property type="evidence" value="ECO:0007669"/>
    <property type="project" value="UniProtKB-KW"/>
</dbReference>
<dbReference type="PANTHER" id="PTHR42648">
    <property type="entry name" value="TRANSPOSASE, PUTATIVE-RELATED"/>
    <property type="match status" value="1"/>
</dbReference>
<evidence type="ECO:0000256" key="7">
    <source>
        <dbReference type="ARBA" id="ARBA00022918"/>
    </source>
</evidence>
<evidence type="ECO:0000256" key="3">
    <source>
        <dbReference type="ARBA" id="ARBA00022759"/>
    </source>
</evidence>
<dbReference type="Pfam" id="PF14223">
    <property type="entry name" value="Retrotran_gag_2"/>
    <property type="match status" value="1"/>
</dbReference>
<dbReference type="AlphaFoldDB" id="A0AAV7XEY2"/>
<keyword evidence="5" id="KW-0460">Magnesium</keyword>
<evidence type="ECO:0000256" key="9">
    <source>
        <dbReference type="ARBA" id="ARBA00023172"/>
    </source>
</evidence>
<dbReference type="Pfam" id="PF07727">
    <property type="entry name" value="RVT_2"/>
    <property type="match status" value="1"/>
</dbReference>
<dbReference type="InterPro" id="IPR012337">
    <property type="entry name" value="RNaseH-like_sf"/>
</dbReference>
<name>A0AAV7XEY2_9NEOP</name>
<keyword evidence="1" id="KW-0540">Nuclease</keyword>
<comment type="caution">
    <text evidence="12">The sequence shown here is derived from an EMBL/GenBank/DDBJ whole genome shotgun (WGS) entry which is preliminary data.</text>
</comment>
<dbReference type="GO" id="GO:0003676">
    <property type="term" value="F:nucleic acid binding"/>
    <property type="evidence" value="ECO:0007669"/>
    <property type="project" value="InterPro"/>
</dbReference>
<protein>
    <recommendedName>
        <fullName evidence="11">Integrase catalytic domain-containing protein</fullName>
    </recommendedName>
</protein>
<evidence type="ECO:0000256" key="10">
    <source>
        <dbReference type="ARBA" id="ARBA00023268"/>
    </source>
</evidence>
<evidence type="ECO:0000256" key="8">
    <source>
        <dbReference type="ARBA" id="ARBA00022932"/>
    </source>
</evidence>
<reference evidence="12" key="1">
    <citation type="submission" date="2022-12" db="EMBL/GenBank/DDBJ databases">
        <title>Chromosome-level genome assembly of the bean flower thrips Megalurothrips usitatus.</title>
        <authorList>
            <person name="Ma L."/>
            <person name="Liu Q."/>
            <person name="Li H."/>
            <person name="Cai W."/>
        </authorList>
    </citation>
    <scope>NUCLEOTIDE SEQUENCE</scope>
    <source>
        <strain evidence="12">Cailab_2022a</strain>
    </source>
</reference>
<evidence type="ECO:0000256" key="1">
    <source>
        <dbReference type="ARBA" id="ARBA00022722"/>
    </source>
</evidence>
<evidence type="ECO:0000259" key="11">
    <source>
        <dbReference type="PROSITE" id="PS50994"/>
    </source>
</evidence>
<dbReference type="PANTHER" id="PTHR42648:SF11">
    <property type="entry name" value="TRANSPOSON TY4-P GAG-POL POLYPROTEIN"/>
    <property type="match status" value="1"/>
</dbReference>
<sequence length="529" mass="61529">MTRLKMCLEILLDWKHLVFKLTEAGHTIEEEMLMTKILVILPEQYKHFGVAWDSTPKEERTIDNLRSRLLKEEEKMKGNNNEAKVAFKANKFKDLSRNLLYVNVVTEKGGIGMLDDKSVKFIHGKVICNVDDIVLVGEKQRNGLYTVDLGADEEVMITQKQKAIEWHSKLGHLNFQDLMKIPKLCDGVSDDIEKCNEEFCEPCIRGKLIRKPFNTERARAKRPLEIVHTDICGKISPATPDGEEYIMTCLDDCTHFLKVYLLRTKNEAEEYIKEYINEAEAYFNLKTSKLRLDNGGEYSSNDFKLWCRSRGIQLDYTIPHSPELNGKAERVNLTLFNREPNHYSRYYTSRKVIDQCVFMDPKKKFYVAIHVHDGIIVAKDKKQMIKIIEELKKEFEITVDERPKTYLGMEFKKIEEGILITQSSYVKKIISMYDMEGCQPKCTPISHQENPDKIKKIQQEDLPYQNAVGSLLYLSCKTRPDISYAVNYESRFVKQPTYQDLVNIKRTFRYLNGTQETGILFIGEQPEFS</sequence>
<organism evidence="12 13">
    <name type="scientific">Megalurothrips usitatus</name>
    <name type="common">bean blossom thrips</name>
    <dbReference type="NCBI Taxonomy" id="439358"/>
    <lineage>
        <taxon>Eukaryota</taxon>
        <taxon>Metazoa</taxon>
        <taxon>Ecdysozoa</taxon>
        <taxon>Arthropoda</taxon>
        <taxon>Hexapoda</taxon>
        <taxon>Insecta</taxon>
        <taxon>Pterygota</taxon>
        <taxon>Neoptera</taxon>
        <taxon>Paraneoptera</taxon>
        <taxon>Thysanoptera</taxon>
        <taxon>Terebrantia</taxon>
        <taxon>Thripoidea</taxon>
        <taxon>Thripidae</taxon>
        <taxon>Megalurothrips</taxon>
    </lineage>
</organism>
<keyword evidence="9" id="KW-0233">DNA recombination</keyword>
<dbReference type="Pfam" id="PF13976">
    <property type="entry name" value="gag_pre-integrs"/>
    <property type="match status" value="1"/>
</dbReference>
<keyword evidence="13" id="KW-1185">Reference proteome</keyword>
<dbReference type="GO" id="GO:0006310">
    <property type="term" value="P:DNA recombination"/>
    <property type="evidence" value="ECO:0007669"/>
    <property type="project" value="UniProtKB-KW"/>
</dbReference>
<dbReference type="GO" id="GO:0003887">
    <property type="term" value="F:DNA-directed DNA polymerase activity"/>
    <property type="evidence" value="ECO:0007669"/>
    <property type="project" value="UniProtKB-KW"/>
</dbReference>
<keyword evidence="3" id="KW-0255">Endonuclease</keyword>
<evidence type="ECO:0000256" key="2">
    <source>
        <dbReference type="ARBA" id="ARBA00022723"/>
    </source>
</evidence>
<keyword evidence="8" id="KW-0808">Transferase</keyword>
<dbReference type="PROSITE" id="PS50994">
    <property type="entry name" value="INTEGRASE"/>
    <property type="match status" value="1"/>
</dbReference>
<keyword evidence="2" id="KW-0479">Metal-binding</keyword>
<dbReference type="EMBL" id="JAPTSV010000009">
    <property type="protein sequence ID" value="KAJ1524577.1"/>
    <property type="molecule type" value="Genomic_DNA"/>
</dbReference>
<dbReference type="InterPro" id="IPR036397">
    <property type="entry name" value="RNaseH_sf"/>
</dbReference>
<keyword evidence="8" id="KW-0548">Nucleotidyltransferase</keyword>
<dbReference type="Pfam" id="PF00665">
    <property type="entry name" value="rve"/>
    <property type="match status" value="1"/>
</dbReference>
<evidence type="ECO:0000313" key="12">
    <source>
        <dbReference type="EMBL" id="KAJ1524577.1"/>
    </source>
</evidence>
<dbReference type="Gene3D" id="3.30.420.10">
    <property type="entry name" value="Ribonuclease H-like superfamily/Ribonuclease H"/>
    <property type="match status" value="1"/>
</dbReference>
<dbReference type="GO" id="GO:0046872">
    <property type="term" value="F:metal ion binding"/>
    <property type="evidence" value="ECO:0007669"/>
    <property type="project" value="UniProtKB-KW"/>
</dbReference>
<feature type="domain" description="Integrase catalytic" evidence="11">
    <location>
        <begin position="219"/>
        <end position="335"/>
    </location>
</feature>
<dbReference type="InterPro" id="IPR025724">
    <property type="entry name" value="GAG-pre-integrase_dom"/>
</dbReference>
<dbReference type="GO" id="GO:0003964">
    <property type="term" value="F:RNA-directed DNA polymerase activity"/>
    <property type="evidence" value="ECO:0007669"/>
    <property type="project" value="UniProtKB-KW"/>
</dbReference>
<dbReference type="Proteomes" id="UP001075354">
    <property type="component" value="Chromosome 9"/>
</dbReference>
<evidence type="ECO:0000256" key="4">
    <source>
        <dbReference type="ARBA" id="ARBA00022801"/>
    </source>
</evidence>
<keyword evidence="4" id="KW-0378">Hydrolase</keyword>
<evidence type="ECO:0000313" key="13">
    <source>
        <dbReference type="Proteomes" id="UP001075354"/>
    </source>
</evidence>
<dbReference type="InterPro" id="IPR013103">
    <property type="entry name" value="RVT_2"/>
</dbReference>